<proteinExistence type="predicted"/>
<dbReference type="GeneID" id="19204105"/>
<dbReference type="Proteomes" id="UP000053558">
    <property type="component" value="Unassembled WGS sequence"/>
</dbReference>
<dbReference type="RefSeq" id="XP_007774754.1">
    <property type="nucleotide sequence ID" value="XM_007776564.1"/>
</dbReference>
<evidence type="ECO:0000313" key="3">
    <source>
        <dbReference type="Proteomes" id="UP000053558"/>
    </source>
</evidence>
<feature type="region of interest" description="Disordered" evidence="1">
    <location>
        <begin position="296"/>
        <end position="316"/>
    </location>
</feature>
<keyword evidence="3" id="KW-1185">Reference proteome</keyword>
<feature type="region of interest" description="Disordered" evidence="1">
    <location>
        <begin position="94"/>
        <end position="113"/>
    </location>
</feature>
<dbReference type="KEGG" id="cput:CONPUDRAFT_159493"/>
<feature type="compositionally biased region" description="Basic and acidic residues" evidence="1">
    <location>
        <begin position="302"/>
        <end position="316"/>
    </location>
</feature>
<feature type="compositionally biased region" description="Acidic residues" evidence="1">
    <location>
        <begin position="43"/>
        <end position="53"/>
    </location>
</feature>
<comment type="caution">
    <text evidence="2">The sequence shown here is derived from an EMBL/GenBank/DDBJ whole genome shotgun (WGS) entry which is preliminary data.</text>
</comment>
<sequence length="585" mass="64885">MEYLHEKDLRLGQALEAQAPTPTLAAAAFESGESTSVVGESNEGLDESGEDDVDSSKQRVGVDLSTPGGEDGKRGLENSYGVIVSTKNGRRLERGVDENRLDNAEDGDNEEHERWAEATVSTLGDGVVGWMVVGKQEQGGPTKDYSHTWRPDFPKWEVAVPPARFPTQSLGGPSYSCFLTTTIPPALPNVDVSVASRPIHLSHVSSFLYLVVVAVLGISRLVLINYPSPHQDKHSAVGASSPCDRTCEDFSTRIVSRIVQEFMHRDKKGHEIVFVGGSTRIPRTVKVVSDFCRHRNHSHRQGRQDGAGHEVSREEQKARRRYSRPCCGCGFRFFQDEEPYLEMGQGRSSFLLQCQEPRAIWGPSSASALEAMKEICEVVYDQEMPEEQDTENDWRANFGSTVIAVLLNNFVEKDMYDQEHSEEDCTWYAEGLLCESAFMHEEVADDGTFLISQPSSWQGYVEVPTLDELTGLYAPWGAITLVITAGEHLMSANKNGRLEPNGRTGKQSTTISTSRSKTGRRPRPRTGCRYRAAEPEVIASAFDASAPHSNKVKRGERETNNEDDIKVPAAIAEAEDRRAKLRFCR</sequence>
<feature type="region of interest" description="Disordered" evidence="1">
    <location>
        <begin position="28"/>
        <end position="80"/>
    </location>
</feature>
<name>A0A5M3M995_CONPW</name>
<dbReference type="EMBL" id="JH711589">
    <property type="protein sequence ID" value="EIW75370.1"/>
    <property type="molecule type" value="Genomic_DNA"/>
</dbReference>
<evidence type="ECO:0000256" key="1">
    <source>
        <dbReference type="SAM" id="MobiDB-lite"/>
    </source>
</evidence>
<feature type="compositionally biased region" description="Basic and acidic residues" evidence="1">
    <location>
        <begin position="94"/>
        <end position="103"/>
    </location>
</feature>
<feature type="region of interest" description="Disordered" evidence="1">
    <location>
        <begin position="493"/>
        <end position="529"/>
    </location>
</feature>
<feature type="compositionally biased region" description="Low complexity" evidence="1">
    <location>
        <begin position="28"/>
        <end position="42"/>
    </location>
</feature>
<feature type="compositionally biased region" description="Basic residues" evidence="1">
    <location>
        <begin position="517"/>
        <end position="528"/>
    </location>
</feature>
<gene>
    <name evidence="2" type="ORF">CONPUDRAFT_159493</name>
</gene>
<organism evidence="2 3">
    <name type="scientific">Coniophora puteana (strain RWD-64-598)</name>
    <name type="common">Brown rot fungus</name>
    <dbReference type="NCBI Taxonomy" id="741705"/>
    <lineage>
        <taxon>Eukaryota</taxon>
        <taxon>Fungi</taxon>
        <taxon>Dikarya</taxon>
        <taxon>Basidiomycota</taxon>
        <taxon>Agaricomycotina</taxon>
        <taxon>Agaricomycetes</taxon>
        <taxon>Agaricomycetidae</taxon>
        <taxon>Boletales</taxon>
        <taxon>Coniophorineae</taxon>
        <taxon>Coniophoraceae</taxon>
        <taxon>Coniophora</taxon>
    </lineage>
</organism>
<evidence type="ECO:0000313" key="2">
    <source>
        <dbReference type="EMBL" id="EIW75370.1"/>
    </source>
</evidence>
<reference evidence="3" key="1">
    <citation type="journal article" date="2012" name="Science">
        <title>The Paleozoic origin of enzymatic lignin decomposition reconstructed from 31 fungal genomes.</title>
        <authorList>
            <person name="Floudas D."/>
            <person name="Binder M."/>
            <person name="Riley R."/>
            <person name="Barry K."/>
            <person name="Blanchette R.A."/>
            <person name="Henrissat B."/>
            <person name="Martinez A.T."/>
            <person name="Otillar R."/>
            <person name="Spatafora J.W."/>
            <person name="Yadav J.S."/>
            <person name="Aerts A."/>
            <person name="Benoit I."/>
            <person name="Boyd A."/>
            <person name="Carlson A."/>
            <person name="Copeland A."/>
            <person name="Coutinho P.M."/>
            <person name="de Vries R.P."/>
            <person name="Ferreira P."/>
            <person name="Findley K."/>
            <person name="Foster B."/>
            <person name="Gaskell J."/>
            <person name="Glotzer D."/>
            <person name="Gorecki P."/>
            <person name="Heitman J."/>
            <person name="Hesse C."/>
            <person name="Hori C."/>
            <person name="Igarashi K."/>
            <person name="Jurgens J.A."/>
            <person name="Kallen N."/>
            <person name="Kersten P."/>
            <person name="Kohler A."/>
            <person name="Kuees U."/>
            <person name="Kumar T.K.A."/>
            <person name="Kuo A."/>
            <person name="LaButti K."/>
            <person name="Larrondo L.F."/>
            <person name="Lindquist E."/>
            <person name="Ling A."/>
            <person name="Lombard V."/>
            <person name="Lucas S."/>
            <person name="Lundell T."/>
            <person name="Martin R."/>
            <person name="McLaughlin D.J."/>
            <person name="Morgenstern I."/>
            <person name="Morin E."/>
            <person name="Murat C."/>
            <person name="Nagy L.G."/>
            <person name="Nolan M."/>
            <person name="Ohm R.A."/>
            <person name="Patyshakuliyeva A."/>
            <person name="Rokas A."/>
            <person name="Ruiz-Duenas F.J."/>
            <person name="Sabat G."/>
            <person name="Salamov A."/>
            <person name="Samejima M."/>
            <person name="Schmutz J."/>
            <person name="Slot J.C."/>
            <person name="St John F."/>
            <person name="Stenlid J."/>
            <person name="Sun H."/>
            <person name="Sun S."/>
            <person name="Syed K."/>
            <person name="Tsang A."/>
            <person name="Wiebenga A."/>
            <person name="Young D."/>
            <person name="Pisabarro A."/>
            <person name="Eastwood D.C."/>
            <person name="Martin F."/>
            <person name="Cullen D."/>
            <person name="Grigoriev I.V."/>
            <person name="Hibbett D.S."/>
        </authorList>
    </citation>
    <scope>NUCLEOTIDE SEQUENCE [LARGE SCALE GENOMIC DNA]</scope>
    <source>
        <strain evidence="3">RWD-64-598 SS2</strain>
    </source>
</reference>
<feature type="compositionally biased region" description="Basic and acidic residues" evidence="1">
    <location>
        <begin position="553"/>
        <end position="566"/>
    </location>
</feature>
<dbReference type="AlphaFoldDB" id="A0A5M3M995"/>
<protein>
    <submittedName>
        <fullName evidence="2">Uncharacterized protein</fullName>
    </submittedName>
</protein>
<accession>A0A5M3M995</accession>
<feature type="region of interest" description="Disordered" evidence="1">
    <location>
        <begin position="543"/>
        <end position="567"/>
    </location>
</feature>
<dbReference type="OrthoDB" id="2755811at2759"/>